<sequence>MHGYYLRTVADVPLDGRPVVLRVRVRRLVFPTMGCRSTFREQVPGVLERNQRRTARLTGQVRSVVRELARRAGVRLLAALPVRLSRQTAIRVLLRIPLPPRLVPKAVGVDDFALRRRRRYSTVVVDAETHARIDVLPDRKADTLADWLREHSGVEIVARDGSTTYAQAVRRALPAAIQVSDAVASLARPGPSQARRSRHRAAGRGTDHRPRLGYRRGQRPVHRYHRRHCVRDRHPRRGTLCWNASGARLPAPGPSGRGAAGHRPRRSGGERPAPRPDRRSSPDGCHRLSRLRGAPDVLGPAAAPPHVDRTGRR</sequence>
<dbReference type="Proteomes" id="UP000540698">
    <property type="component" value="Unassembled WGS sequence"/>
</dbReference>
<dbReference type="EMBL" id="JAAXOS010000003">
    <property type="protein sequence ID" value="NKY25760.1"/>
    <property type="molecule type" value="Genomic_DNA"/>
</dbReference>
<feature type="compositionally biased region" description="Basic residues" evidence="1">
    <location>
        <begin position="211"/>
        <end position="237"/>
    </location>
</feature>
<comment type="caution">
    <text evidence="3">The sequence shown here is derived from an EMBL/GenBank/DDBJ whole genome shotgun (WGS) entry which is preliminary data.</text>
</comment>
<evidence type="ECO:0000313" key="3">
    <source>
        <dbReference type="EMBL" id="NKY25760.1"/>
    </source>
</evidence>
<protein>
    <recommendedName>
        <fullName evidence="2">Transposase IS204/IS1001/IS1096/IS1165 DDE domain-containing protein</fullName>
    </recommendedName>
</protein>
<dbReference type="InterPro" id="IPR002560">
    <property type="entry name" value="Transposase_DDE"/>
</dbReference>
<feature type="domain" description="Transposase IS204/IS1001/IS1096/IS1165 DDE" evidence="2">
    <location>
        <begin position="107"/>
        <end position="182"/>
    </location>
</feature>
<evidence type="ECO:0000313" key="4">
    <source>
        <dbReference type="Proteomes" id="UP000540698"/>
    </source>
</evidence>
<feature type="compositionally biased region" description="Basic and acidic residues" evidence="1">
    <location>
        <begin position="267"/>
        <end position="286"/>
    </location>
</feature>
<name>A0A7X6L111_9NOCA</name>
<proteinExistence type="predicted"/>
<evidence type="ECO:0000256" key="1">
    <source>
        <dbReference type="SAM" id="MobiDB-lite"/>
    </source>
</evidence>
<reference evidence="3 4" key="1">
    <citation type="submission" date="2020-04" db="EMBL/GenBank/DDBJ databases">
        <title>MicrobeNet Type strains.</title>
        <authorList>
            <person name="Nicholson A.C."/>
        </authorList>
    </citation>
    <scope>NUCLEOTIDE SEQUENCE [LARGE SCALE GENOMIC DNA]</scope>
    <source>
        <strain evidence="3 4">DSM 44956</strain>
    </source>
</reference>
<organism evidence="3 4">
    <name type="scientific">Nocardia gamkensis</name>
    <dbReference type="NCBI Taxonomy" id="352869"/>
    <lineage>
        <taxon>Bacteria</taxon>
        <taxon>Bacillati</taxon>
        <taxon>Actinomycetota</taxon>
        <taxon>Actinomycetes</taxon>
        <taxon>Mycobacteriales</taxon>
        <taxon>Nocardiaceae</taxon>
        <taxon>Nocardia</taxon>
    </lineage>
</organism>
<accession>A0A7X6L111</accession>
<dbReference type="Pfam" id="PF01610">
    <property type="entry name" value="DDE_Tnp_ISL3"/>
    <property type="match status" value="1"/>
</dbReference>
<dbReference type="PANTHER" id="PTHR33498:SF1">
    <property type="entry name" value="TRANSPOSASE FOR INSERTION SEQUENCE ELEMENT IS1557"/>
    <property type="match status" value="1"/>
</dbReference>
<gene>
    <name evidence="3" type="ORF">HGB38_05880</name>
</gene>
<dbReference type="PANTHER" id="PTHR33498">
    <property type="entry name" value="TRANSPOSASE FOR INSERTION SEQUENCE ELEMENT IS1557"/>
    <property type="match status" value="1"/>
</dbReference>
<dbReference type="AlphaFoldDB" id="A0A7X6L111"/>
<keyword evidence="4" id="KW-1185">Reference proteome</keyword>
<evidence type="ECO:0000259" key="2">
    <source>
        <dbReference type="Pfam" id="PF01610"/>
    </source>
</evidence>
<dbReference type="InterPro" id="IPR047951">
    <property type="entry name" value="Transpos_ISL3"/>
</dbReference>
<feature type="region of interest" description="Disordered" evidence="1">
    <location>
        <begin position="184"/>
        <end position="313"/>
    </location>
</feature>